<name>A0ABT3ZAP7_9HYPH</name>
<comment type="caution">
    <text evidence="1">The sequence shown here is derived from an EMBL/GenBank/DDBJ whole genome shotgun (WGS) entry which is preliminary data.</text>
</comment>
<accession>A0ABT3ZAP7</accession>
<dbReference type="Pfam" id="PF07275">
    <property type="entry name" value="ArdA"/>
    <property type="match status" value="1"/>
</dbReference>
<proteinExistence type="predicted"/>
<evidence type="ECO:0000313" key="2">
    <source>
        <dbReference type="Proteomes" id="UP001073227"/>
    </source>
</evidence>
<dbReference type="EMBL" id="JAOVZR010000001">
    <property type="protein sequence ID" value="MCY0148326.1"/>
    <property type="molecule type" value="Genomic_DNA"/>
</dbReference>
<gene>
    <name evidence="1" type="ORF">OEG84_11540</name>
</gene>
<evidence type="ECO:0000313" key="1">
    <source>
        <dbReference type="EMBL" id="MCY0148326.1"/>
    </source>
</evidence>
<dbReference type="RefSeq" id="WP_267653897.1">
    <property type="nucleotide sequence ID" value="NZ_JAOVZR010000001.1"/>
</dbReference>
<sequence length="172" mass="19514">MTAQRIYAACLAAYNNGILHGRWIDAANDADEMQEQVDAMLSESPIPDAEEWAIHDHEGLGNIGEYAGLEAVAKRVKLAELAEDRNIPLAVLMSYVEEYCSDGDDLERDLDDKYAGEFTDAGDWAAEQAENMGREIPDWLDCYIDWEGVSRDWLMDYSSYEHDGTTYLFHNY</sequence>
<organism evidence="1 2">
    <name type="scientific">Hoeflea algicola</name>
    <dbReference type="NCBI Taxonomy" id="2983763"/>
    <lineage>
        <taxon>Bacteria</taxon>
        <taxon>Pseudomonadati</taxon>
        <taxon>Pseudomonadota</taxon>
        <taxon>Alphaproteobacteria</taxon>
        <taxon>Hyphomicrobiales</taxon>
        <taxon>Rhizobiaceae</taxon>
        <taxon>Hoeflea</taxon>
    </lineage>
</organism>
<protein>
    <submittedName>
        <fullName evidence="1">Antirestriction protein ArdA</fullName>
    </submittedName>
</protein>
<dbReference type="InterPro" id="IPR009899">
    <property type="entry name" value="ArdA"/>
</dbReference>
<reference evidence="1" key="1">
    <citation type="submission" date="2022-10" db="EMBL/GenBank/DDBJ databases">
        <title>Hoeflea sp. G2-23, isolated from marine algae.</title>
        <authorList>
            <person name="Kristyanto S."/>
            <person name="Kim J.M."/>
            <person name="Jeon C.O."/>
        </authorList>
    </citation>
    <scope>NUCLEOTIDE SEQUENCE</scope>
    <source>
        <strain evidence="1">G2-23</strain>
    </source>
</reference>
<dbReference type="Gene3D" id="3.10.20.480">
    <property type="entry name" value="Antirestriction protein ArdA, domain 1"/>
    <property type="match status" value="1"/>
</dbReference>
<dbReference type="InterPro" id="IPR041895">
    <property type="entry name" value="ArdA_dom1"/>
</dbReference>
<keyword evidence="2" id="KW-1185">Reference proteome</keyword>
<dbReference type="Proteomes" id="UP001073227">
    <property type="component" value="Unassembled WGS sequence"/>
</dbReference>